<dbReference type="PANTHER" id="PTHR15175:SF4">
    <property type="entry name" value="NADPH OXIDASE ACTIVATOR 1"/>
    <property type="match status" value="1"/>
</dbReference>
<dbReference type="EMBL" id="JASSZA010000001">
    <property type="protein sequence ID" value="KAK2120837.1"/>
    <property type="molecule type" value="Genomic_DNA"/>
</dbReference>
<proteinExistence type="predicted"/>
<reference evidence="2 3" key="1">
    <citation type="submission" date="2023-05" db="EMBL/GenBank/DDBJ databases">
        <title>B98-5 Cell Line De Novo Hybrid Assembly: An Optical Mapping Approach.</title>
        <authorList>
            <person name="Kananen K."/>
            <person name="Auerbach J.A."/>
            <person name="Kautto E."/>
            <person name="Blachly J.S."/>
        </authorList>
    </citation>
    <scope>NUCLEOTIDE SEQUENCE [LARGE SCALE GENOMIC DNA]</scope>
    <source>
        <strain evidence="2">B95-8</strain>
        <tissue evidence="2">Cell line</tissue>
    </source>
</reference>
<evidence type="ECO:0000256" key="1">
    <source>
        <dbReference type="SAM" id="MobiDB-lite"/>
    </source>
</evidence>
<protein>
    <submittedName>
        <fullName evidence="2">Uncharacterized protein</fullName>
    </submittedName>
</protein>
<name>A0ABQ9WGR3_SAGOE</name>
<feature type="region of interest" description="Disordered" evidence="1">
    <location>
        <begin position="66"/>
        <end position="135"/>
    </location>
</feature>
<evidence type="ECO:0000313" key="2">
    <source>
        <dbReference type="EMBL" id="KAK2120837.1"/>
    </source>
</evidence>
<comment type="caution">
    <text evidence="2">The sequence shown here is derived from an EMBL/GenBank/DDBJ whole genome shotgun (WGS) entry which is preliminary data.</text>
</comment>
<dbReference type="Proteomes" id="UP001266305">
    <property type="component" value="Unassembled WGS sequence"/>
</dbReference>
<feature type="compositionally biased region" description="Basic and acidic residues" evidence="1">
    <location>
        <begin position="111"/>
        <end position="128"/>
    </location>
</feature>
<dbReference type="PANTHER" id="PTHR15175">
    <property type="entry name" value="NEUTROPHIL CYTOSOLIC FACTOR 2, NEUTROPHIL NADPH OXIDASE FACTOR 2"/>
    <property type="match status" value="1"/>
</dbReference>
<dbReference type="Gene3D" id="1.25.40.10">
    <property type="entry name" value="Tetratricopeptide repeat domain"/>
    <property type="match status" value="1"/>
</dbReference>
<evidence type="ECO:0000313" key="3">
    <source>
        <dbReference type="Proteomes" id="UP001266305"/>
    </source>
</evidence>
<organism evidence="2 3">
    <name type="scientific">Saguinus oedipus</name>
    <name type="common">Cotton-top tamarin</name>
    <name type="synonym">Oedipomidas oedipus</name>
    <dbReference type="NCBI Taxonomy" id="9490"/>
    <lineage>
        <taxon>Eukaryota</taxon>
        <taxon>Metazoa</taxon>
        <taxon>Chordata</taxon>
        <taxon>Craniata</taxon>
        <taxon>Vertebrata</taxon>
        <taxon>Euteleostomi</taxon>
        <taxon>Mammalia</taxon>
        <taxon>Eutheria</taxon>
        <taxon>Euarchontoglires</taxon>
        <taxon>Primates</taxon>
        <taxon>Haplorrhini</taxon>
        <taxon>Platyrrhini</taxon>
        <taxon>Cebidae</taxon>
        <taxon>Callitrichinae</taxon>
        <taxon>Saguinus</taxon>
    </lineage>
</organism>
<feature type="compositionally biased region" description="Low complexity" evidence="1">
    <location>
        <begin position="89"/>
        <end position="99"/>
    </location>
</feature>
<keyword evidence="3" id="KW-1185">Reference proteome</keyword>
<dbReference type="InterPro" id="IPR011990">
    <property type="entry name" value="TPR-like_helical_dom_sf"/>
</dbReference>
<sequence length="288" mass="29630">MASLGDLVRAWHLGAQAVERGDWAGALRLFSGVPAPPARLCFNAGCVHLLAGDAEAALRVSRAREAGARDASASSPWGVLPRPRRSRGRPAAPDPANAPRRWEPSSLGRTGTERGRAEGRGGHQERPGQRVTHTGKREAVGLGEAWGAACPKGKALRPWSRPGGRVRLLKRALSCPPPPAYSRGVLQAKQPGAQGAAAKALQGAHCPSTRSRSGAACSCASQTPALPPAPQSRTPLKQAGAHAVEGSVTAAMKRRGNCALGRVSTSLTRAGQGAEPVAGTAALGRSLV</sequence>
<gene>
    <name evidence="2" type="ORF">P7K49_002223</name>
</gene>
<dbReference type="InterPro" id="IPR051864">
    <property type="entry name" value="NCF2_NOXA1"/>
</dbReference>
<feature type="region of interest" description="Disordered" evidence="1">
    <location>
        <begin position="218"/>
        <end position="239"/>
    </location>
</feature>
<accession>A0ABQ9WGR3</accession>